<evidence type="ECO:0000256" key="6">
    <source>
        <dbReference type="ARBA" id="ARBA00022989"/>
    </source>
</evidence>
<organism evidence="13 14">
    <name type="scientific">Protomyces lactucae-debilis</name>
    <dbReference type="NCBI Taxonomy" id="2754530"/>
    <lineage>
        <taxon>Eukaryota</taxon>
        <taxon>Fungi</taxon>
        <taxon>Dikarya</taxon>
        <taxon>Ascomycota</taxon>
        <taxon>Taphrinomycotina</taxon>
        <taxon>Taphrinomycetes</taxon>
        <taxon>Taphrinales</taxon>
        <taxon>Protomycetaceae</taxon>
        <taxon>Protomyces</taxon>
    </lineage>
</organism>
<comment type="caution">
    <text evidence="13">The sequence shown here is derived from an EMBL/GenBank/DDBJ whole genome shotgun (WGS) entry which is preliminary data.</text>
</comment>
<dbReference type="AlphaFoldDB" id="A0A1Y2F535"/>
<feature type="transmembrane region" description="Helical" evidence="11">
    <location>
        <begin position="133"/>
        <end position="155"/>
    </location>
</feature>
<evidence type="ECO:0000313" key="14">
    <source>
        <dbReference type="Proteomes" id="UP000193685"/>
    </source>
</evidence>
<evidence type="ECO:0000256" key="2">
    <source>
        <dbReference type="ARBA" id="ARBA00009877"/>
    </source>
</evidence>
<keyword evidence="7" id="KW-0496">Mitochondrion</keyword>
<accession>A0A1Y2F535</accession>
<dbReference type="EMBL" id="MCFI01000016">
    <property type="protein sequence ID" value="ORY78992.1"/>
    <property type="molecule type" value="Genomic_DNA"/>
</dbReference>
<evidence type="ECO:0000256" key="5">
    <source>
        <dbReference type="ARBA" id="ARBA00022946"/>
    </source>
</evidence>
<feature type="transmembrane region" description="Helical" evidence="11">
    <location>
        <begin position="209"/>
        <end position="229"/>
    </location>
</feature>
<keyword evidence="4" id="KW-0999">Mitochondrion inner membrane</keyword>
<dbReference type="CDD" id="cd20069">
    <property type="entry name" value="5TM_Oxa1-like"/>
    <property type="match status" value="1"/>
</dbReference>
<evidence type="ECO:0000256" key="4">
    <source>
        <dbReference type="ARBA" id="ARBA00022792"/>
    </source>
</evidence>
<keyword evidence="3 9" id="KW-0812">Transmembrane</keyword>
<sequence length="447" mass="49330">MLGRRLAASLHQANRRGPAPRPDSLRSIHQYAHRTVLVRSFMPACSPFVRHNSTKPAVAPDAHTILPNGPDATTPLANIPEDLLAQPPPFTTEAAQQALHSIGTLQELGLAKWYTAPGILQQLLEFVHVSTGFAWVASIAAATLMIRISLFPLLLRSIRNTSKLALINPQVKEEMAKLTKATKEGDKMEAARAQMTVQNLFKEHGVNPLMAIIPVFVQMPVFIFFYMALNKMVALPVPGMEVGGLFWFQDLTAADPTHILPVATAALTLINFEIGAEVGSSQGTQMNPIIKTLFRGMMMLMPLFTWNFPAAIFGYWFTNSVFSLCQGFAFRNEGIRSKLNLPPLPAKVLKTDVASAPSTPAAPGIAGAAKRLEGGFWKNFNETVQGVKDLKMSINDKAEAAAQKARDQEAAKPKQPTKFEDMDDTLQKRKIRQQERIVQTRRRRGKF</sequence>
<proteinExistence type="inferred from homology"/>
<dbReference type="InterPro" id="IPR028055">
    <property type="entry name" value="YidC/Oxa/ALB_C"/>
</dbReference>
<evidence type="ECO:0000256" key="3">
    <source>
        <dbReference type="ARBA" id="ARBA00022692"/>
    </source>
</evidence>
<dbReference type="RefSeq" id="XP_040723624.1">
    <property type="nucleotide sequence ID" value="XM_040865852.1"/>
</dbReference>
<dbReference type="GeneID" id="63782451"/>
<keyword evidence="14" id="KW-1185">Reference proteome</keyword>
<evidence type="ECO:0000256" key="7">
    <source>
        <dbReference type="ARBA" id="ARBA00023128"/>
    </source>
</evidence>
<dbReference type="Proteomes" id="UP000193685">
    <property type="component" value="Unassembled WGS sequence"/>
</dbReference>
<feature type="region of interest" description="Disordered" evidence="10">
    <location>
        <begin position="398"/>
        <end position="447"/>
    </location>
</feature>
<comment type="subcellular location">
    <subcellularLocation>
        <location evidence="9">Membrane</location>
        <topology evidence="9">Multi-pass membrane protein</topology>
    </subcellularLocation>
    <subcellularLocation>
        <location evidence="1">Mitochondrion inner membrane</location>
        <topology evidence="1">Multi-pass membrane protein</topology>
    </subcellularLocation>
</comment>
<dbReference type="GO" id="GO:0005743">
    <property type="term" value="C:mitochondrial inner membrane"/>
    <property type="evidence" value="ECO:0007669"/>
    <property type="project" value="UniProtKB-SubCell"/>
</dbReference>
<gene>
    <name evidence="13" type="ORF">BCR37DRAFT_100234</name>
</gene>
<dbReference type="OMA" id="FPMAIFM"/>
<dbReference type="OrthoDB" id="2148490at2759"/>
<evidence type="ECO:0000259" key="12">
    <source>
        <dbReference type="Pfam" id="PF02096"/>
    </source>
</evidence>
<feature type="region of interest" description="Disordered" evidence="10">
    <location>
        <begin position="1"/>
        <end position="26"/>
    </location>
</feature>
<dbReference type="PANTHER" id="PTHR12428:SF66">
    <property type="entry name" value="MITOCHONDRIAL INNER MEMBRANE PROTEIN OXA1L"/>
    <property type="match status" value="1"/>
</dbReference>
<evidence type="ECO:0000256" key="9">
    <source>
        <dbReference type="RuleBase" id="RU003945"/>
    </source>
</evidence>
<feature type="domain" description="Membrane insertase YidC/Oxa/ALB C-terminal" evidence="12">
    <location>
        <begin position="135"/>
        <end position="330"/>
    </location>
</feature>
<evidence type="ECO:0000256" key="10">
    <source>
        <dbReference type="SAM" id="MobiDB-lite"/>
    </source>
</evidence>
<evidence type="ECO:0000256" key="1">
    <source>
        <dbReference type="ARBA" id="ARBA00004448"/>
    </source>
</evidence>
<keyword evidence="8 11" id="KW-0472">Membrane</keyword>
<dbReference type="InterPro" id="IPR001708">
    <property type="entry name" value="YidC/ALB3/OXA1/COX18"/>
</dbReference>
<keyword evidence="6 11" id="KW-1133">Transmembrane helix</keyword>
<evidence type="ECO:0000256" key="8">
    <source>
        <dbReference type="ARBA" id="ARBA00023136"/>
    </source>
</evidence>
<feature type="compositionally biased region" description="Basic and acidic residues" evidence="10">
    <location>
        <begin position="398"/>
        <end position="420"/>
    </location>
</feature>
<dbReference type="GO" id="GO:0032979">
    <property type="term" value="P:protein insertion into mitochondrial inner membrane from matrix"/>
    <property type="evidence" value="ECO:0007669"/>
    <property type="project" value="TreeGrafter"/>
</dbReference>
<evidence type="ECO:0000256" key="11">
    <source>
        <dbReference type="SAM" id="Phobius"/>
    </source>
</evidence>
<dbReference type="Pfam" id="PF02096">
    <property type="entry name" value="60KD_IMP"/>
    <property type="match status" value="1"/>
</dbReference>
<reference evidence="13 14" key="1">
    <citation type="submission" date="2016-07" db="EMBL/GenBank/DDBJ databases">
        <title>Pervasive Adenine N6-methylation of Active Genes in Fungi.</title>
        <authorList>
            <consortium name="DOE Joint Genome Institute"/>
            <person name="Mondo S.J."/>
            <person name="Dannebaum R.O."/>
            <person name="Kuo R.C."/>
            <person name="Labutti K."/>
            <person name="Haridas S."/>
            <person name="Kuo A."/>
            <person name="Salamov A."/>
            <person name="Ahrendt S.R."/>
            <person name="Lipzen A."/>
            <person name="Sullivan W."/>
            <person name="Andreopoulos W.B."/>
            <person name="Clum A."/>
            <person name="Lindquist E."/>
            <person name="Daum C."/>
            <person name="Ramamoorthy G.K."/>
            <person name="Gryganskyi A."/>
            <person name="Culley D."/>
            <person name="Magnuson J.K."/>
            <person name="James T.Y."/>
            <person name="O'Malley M.A."/>
            <person name="Stajich J.E."/>
            <person name="Spatafora J.W."/>
            <person name="Visel A."/>
            <person name="Grigoriev I.V."/>
        </authorList>
    </citation>
    <scope>NUCLEOTIDE SEQUENCE [LARGE SCALE GENOMIC DNA]</scope>
    <source>
        <strain evidence="13 14">12-1054</strain>
    </source>
</reference>
<keyword evidence="5" id="KW-0809">Transit peptide</keyword>
<dbReference type="PANTHER" id="PTHR12428">
    <property type="entry name" value="OXA1"/>
    <property type="match status" value="1"/>
</dbReference>
<dbReference type="STRING" id="56484.A0A1Y2F535"/>
<comment type="similarity">
    <text evidence="2 9">Belongs to the OXA1/ALB3/YidC family.</text>
</comment>
<dbReference type="NCBIfam" id="TIGR03592">
    <property type="entry name" value="yidC_oxa1_cterm"/>
    <property type="match status" value="1"/>
</dbReference>
<dbReference type="GO" id="GO:0032977">
    <property type="term" value="F:membrane insertase activity"/>
    <property type="evidence" value="ECO:0007669"/>
    <property type="project" value="InterPro"/>
</dbReference>
<evidence type="ECO:0000313" key="13">
    <source>
        <dbReference type="EMBL" id="ORY78992.1"/>
    </source>
</evidence>
<protein>
    <submittedName>
        <fullName evidence="13">60Kd inner membrane protein-domain-containing protein</fullName>
    </submittedName>
</protein>
<name>A0A1Y2F535_PROLT</name>